<dbReference type="Proteomes" id="UP000521943">
    <property type="component" value="Unassembled WGS sequence"/>
</dbReference>
<gene>
    <name evidence="1" type="ORF">DFP72DRAFT_1107028</name>
</gene>
<name>A0A8H6I5S6_9AGAR</name>
<reference evidence="1 2" key="1">
    <citation type="submission" date="2020-07" db="EMBL/GenBank/DDBJ databases">
        <title>Comparative genomics of pyrophilous fungi reveals a link between fire events and developmental genes.</title>
        <authorList>
            <consortium name="DOE Joint Genome Institute"/>
            <person name="Steindorff A.S."/>
            <person name="Carver A."/>
            <person name="Calhoun S."/>
            <person name="Stillman K."/>
            <person name="Liu H."/>
            <person name="Lipzen A."/>
            <person name="Pangilinan J."/>
            <person name="Labutti K."/>
            <person name="Bruns T.D."/>
            <person name="Grigoriev I.V."/>
        </authorList>
    </citation>
    <scope>NUCLEOTIDE SEQUENCE [LARGE SCALE GENOMIC DNA]</scope>
    <source>
        <strain evidence="1 2">CBS 144469</strain>
    </source>
</reference>
<keyword evidence="2" id="KW-1185">Reference proteome</keyword>
<accession>A0A8H6I5S6</accession>
<organism evidence="1 2">
    <name type="scientific">Ephemerocybe angulata</name>
    <dbReference type="NCBI Taxonomy" id="980116"/>
    <lineage>
        <taxon>Eukaryota</taxon>
        <taxon>Fungi</taxon>
        <taxon>Dikarya</taxon>
        <taxon>Basidiomycota</taxon>
        <taxon>Agaricomycotina</taxon>
        <taxon>Agaricomycetes</taxon>
        <taxon>Agaricomycetidae</taxon>
        <taxon>Agaricales</taxon>
        <taxon>Agaricineae</taxon>
        <taxon>Psathyrellaceae</taxon>
        <taxon>Ephemerocybe</taxon>
    </lineage>
</organism>
<dbReference type="EMBL" id="JACGCI010000019">
    <property type="protein sequence ID" value="KAF6758412.1"/>
    <property type="molecule type" value="Genomic_DNA"/>
</dbReference>
<evidence type="ECO:0000313" key="1">
    <source>
        <dbReference type="EMBL" id="KAF6758412.1"/>
    </source>
</evidence>
<sequence length="246" mass="27266">MLLRRGRIRTQTFPADSVVRRSRKRSRYQGWRGTFRPRFGDSDTPLCQGPGSARHRWAGIHGRRVGYTQQPQPEDRSPEAALAQAAKALGVSPSDIHFPASNRALFMTACMMWFLPPWQRPWFRLQVNFNPLPQLGCTAKPCREDALFIICWDPTLIMMSLHGVSLPGIRMRVNLAAGVLDVRGRRAGWVMCRSEVWATDMTKEGKGLAVQWAQFIGRDDDGLGGVGVMGAGAGGLLSLTAFVGCL</sequence>
<comment type="caution">
    <text evidence="1">The sequence shown here is derived from an EMBL/GenBank/DDBJ whole genome shotgun (WGS) entry which is preliminary data.</text>
</comment>
<dbReference type="AlphaFoldDB" id="A0A8H6I5S6"/>
<protein>
    <submittedName>
        <fullName evidence="1">Uncharacterized protein</fullName>
    </submittedName>
</protein>
<evidence type="ECO:0000313" key="2">
    <source>
        <dbReference type="Proteomes" id="UP000521943"/>
    </source>
</evidence>
<proteinExistence type="predicted"/>